<name>A0A6M8UKZ1_9GAMM</name>
<evidence type="ECO:0008006" key="3">
    <source>
        <dbReference type="Google" id="ProtNLM"/>
    </source>
</evidence>
<dbReference type="Pfam" id="PF00106">
    <property type="entry name" value="adh_short"/>
    <property type="match status" value="1"/>
</dbReference>
<gene>
    <name evidence="1" type="ORF">PMPD1_2601</name>
</gene>
<dbReference type="AlphaFoldDB" id="A0A6M8UKZ1"/>
<dbReference type="SUPFAM" id="SSF51735">
    <property type="entry name" value="NAD(P)-binding Rossmann-fold domains"/>
    <property type="match status" value="1"/>
</dbReference>
<reference evidence="1 2" key="1">
    <citation type="submission" date="2020-06" db="EMBL/GenBank/DDBJ databases">
        <title>Genome sequence of Paramixta manurensis strain PD-1.</title>
        <authorList>
            <person name="Lee C.W."/>
            <person name="Kim J."/>
        </authorList>
    </citation>
    <scope>NUCLEOTIDE SEQUENCE [LARGE SCALE GENOMIC DNA]</scope>
    <source>
        <strain evidence="1 2">PD-1</strain>
    </source>
</reference>
<organism evidence="1 2">
    <name type="scientific">Paramixta manurensis</name>
    <dbReference type="NCBI Taxonomy" id="2740817"/>
    <lineage>
        <taxon>Bacteria</taxon>
        <taxon>Pseudomonadati</taxon>
        <taxon>Pseudomonadota</taxon>
        <taxon>Gammaproteobacteria</taxon>
        <taxon>Enterobacterales</taxon>
        <taxon>Erwiniaceae</taxon>
        <taxon>Paramixta</taxon>
    </lineage>
</organism>
<dbReference type="KEGG" id="pmak:PMPD1_2601"/>
<dbReference type="Gene3D" id="3.40.50.720">
    <property type="entry name" value="NAD(P)-binding Rossmann-like Domain"/>
    <property type="match status" value="1"/>
</dbReference>
<dbReference type="EMBL" id="CP054212">
    <property type="protein sequence ID" value="QKJ87542.1"/>
    <property type="molecule type" value="Genomic_DNA"/>
</dbReference>
<evidence type="ECO:0000313" key="2">
    <source>
        <dbReference type="Proteomes" id="UP000505325"/>
    </source>
</evidence>
<accession>A0A6M8UKZ1</accession>
<protein>
    <recommendedName>
        <fullName evidence="3">SDR family NAD(P)-dependent oxidoreductase</fullName>
    </recommendedName>
</protein>
<proteinExistence type="predicted"/>
<evidence type="ECO:0000313" key="1">
    <source>
        <dbReference type="EMBL" id="QKJ87542.1"/>
    </source>
</evidence>
<dbReference type="Proteomes" id="UP000505325">
    <property type="component" value="Chromosome"/>
</dbReference>
<keyword evidence="2" id="KW-1185">Reference proteome</keyword>
<dbReference type="InterPro" id="IPR036291">
    <property type="entry name" value="NAD(P)-bd_dom_sf"/>
</dbReference>
<dbReference type="InterPro" id="IPR002347">
    <property type="entry name" value="SDR_fam"/>
</dbReference>
<sequence>MARPRLRSNSLKRRIPFNASRTINSDHQSPITSSARAVAIQADQGNPASAEPLIAQVIEQLGKLDILVNNAAIALQGKTIDDPEIDNAAMDRQWAINTMGVIAA</sequence>